<proteinExistence type="predicted"/>
<dbReference type="PANTHER" id="PTHR12480">
    <property type="entry name" value="ARGININE DEMETHYLASE AND LYSYL-HYDROXYLASE JMJD"/>
    <property type="match status" value="1"/>
</dbReference>
<feature type="compositionally biased region" description="Polar residues" evidence="1">
    <location>
        <begin position="53"/>
        <end position="64"/>
    </location>
</feature>
<feature type="region of interest" description="Disordered" evidence="1">
    <location>
        <begin position="43"/>
        <end position="73"/>
    </location>
</feature>
<evidence type="ECO:0000313" key="3">
    <source>
        <dbReference type="EMBL" id="CAK0850926.1"/>
    </source>
</evidence>
<organism evidence="3 4">
    <name type="scientific">Prorocentrum cordatum</name>
    <dbReference type="NCBI Taxonomy" id="2364126"/>
    <lineage>
        <taxon>Eukaryota</taxon>
        <taxon>Sar</taxon>
        <taxon>Alveolata</taxon>
        <taxon>Dinophyceae</taxon>
        <taxon>Prorocentrales</taxon>
        <taxon>Prorocentraceae</taxon>
        <taxon>Prorocentrum</taxon>
    </lineage>
</organism>
<protein>
    <recommendedName>
        <fullName evidence="2">JmjC domain-containing protein</fullName>
    </recommendedName>
</protein>
<name>A0ABN9TXA0_9DINO</name>
<evidence type="ECO:0000259" key="2">
    <source>
        <dbReference type="PROSITE" id="PS51184"/>
    </source>
</evidence>
<evidence type="ECO:0000256" key="1">
    <source>
        <dbReference type="SAM" id="MobiDB-lite"/>
    </source>
</evidence>
<dbReference type="SMART" id="SM00558">
    <property type="entry name" value="JmjC"/>
    <property type="match status" value="1"/>
</dbReference>
<reference evidence="3" key="1">
    <citation type="submission" date="2023-10" db="EMBL/GenBank/DDBJ databases">
        <authorList>
            <person name="Chen Y."/>
            <person name="Shah S."/>
            <person name="Dougan E. K."/>
            <person name="Thang M."/>
            <person name="Chan C."/>
        </authorList>
    </citation>
    <scope>NUCLEOTIDE SEQUENCE [LARGE SCALE GENOMIC DNA]</scope>
</reference>
<dbReference type="EMBL" id="CAUYUJ010015191">
    <property type="protein sequence ID" value="CAK0850926.1"/>
    <property type="molecule type" value="Genomic_DNA"/>
</dbReference>
<evidence type="ECO:0000313" key="4">
    <source>
        <dbReference type="Proteomes" id="UP001189429"/>
    </source>
</evidence>
<comment type="caution">
    <text evidence="3">The sequence shown here is derived from an EMBL/GenBank/DDBJ whole genome shotgun (WGS) entry which is preliminary data.</text>
</comment>
<dbReference type="Gene3D" id="2.60.120.650">
    <property type="entry name" value="Cupin"/>
    <property type="match status" value="1"/>
</dbReference>
<dbReference type="InterPro" id="IPR041667">
    <property type="entry name" value="Cupin_8"/>
</dbReference>
<feature type="domain" description="JmjC" evidence="2">
    <location>
        <begin position="176"/>
        <end position="410"/>
    </location>
</feature>
<accession>A0ABN9TXA0</accession>
<dbReference type="Proteomes" id="UP001189429">
    <property type="component" value="Unassembled WGS sequence"/>
</dbReference>
<dbReference type="SUPFAM" id="SSF51197">
    <property type="entry name" value="Clavaminate synthase-like"/>
    <property type="match status" value="1"/>
</dbReference>
<dbReference type="Pfam" id="PF13621">
    <property type="entry name" value="Cupin_8"/>
    <property type="match status" value="1"/>
</dbReference>
<dbReference type="PROSITE" id="PS51184">
    <property type="entry name" value="JMJC"/>
    <property type="match status" value="1"/>
</dbReference>
<sequence>MPRGQRRSRLAPLLVTSALGPLLLGPRRDGGVAVALPGKVPARLRHRQAGSRGESQSVADTSPGRQGFAGGTLRQRVVPRLNASEISRSGLEELVKCGPVLLTNAIEGLDTKAWCKDLMRAMHREPLAYQQQRAGPWDLLMHETTLRGFMREVLPRSSHEDPRFLFDEDFLARKPAQAACLSDRLSLPRRLFGENWFDHFPDHLRPAPCCIVGAGIGARSTLHRDPFEWTGTSVCLWGSKIWTFLPPSSNVSAVDASFESYRFPYQSYGSDGASLAAGWQADVDLYAVRDMSRCPGPRELAEAAQGVGRTKAAEATAAALRRWWAARSSLGTSEKPRTPVPPLRPRDSAIARLPDVVVPTCVVQRRGDLLLIPAHWWHQTYAPEPSIAVAGQFLNEGNCQAVARHVCQWRGVADLAEKCLAEHEPRQWVDSFLRSVLPHDVLSGSAATGELANSDEQWEGLGLEFSMDDL</sequence>
<dbReference type="InterPro" id="IPR050910">
    <property type="entry name" value="JMJD6_ArgDemeth/LysHydrox"/>
</dbReference>
<dbReference type="InterPro" id="IPR003347">
    <property type="entry name" value="JmjC_dom"/>
</dbReference>
<gene>
    <name evidence="3" type="ORF">PCOR1329_LOCUS43213</name>
</gene>
<keyword evidence="4" id="KW-1185">Reference proteome</keyword>